<dbReference type="SUPFAM" id="SSF54631">
    <property type="entry name" value="CBS-domain pair"/>
    <property type="match status" value="1"/>
</dbReference>
<dbReference type="SMART" id="SM00116">
    <property type="entry name" value="CBS"/>
    <property type="match status" value="2"/>
</dbReference>
<dbReference type="InterPro" id="IPR018821">
    <property type="entry name" value="DUF294_put_nucleoTrafse_sb-bd"/>
</dbReference>
<protein>
    <submittedName>
        <fullName evidence="5">Nucleotidyltransferase</fullName>
    </submittedName>
</protein>
<dbReference type="InterPro" id="IPR005105">
    <property type="entry name" value="GlnD_Uridyltrans_N"/>
</dbReference>
<evidence type="ECO:0000313" key="5">
    <source>
        <dbReference type="EMBL" id="PTB95952.1"/>
    </source>
</evidence>
<dbReference type="Pfam" id="PF03445">
    <property type="entry name" value="DUF294"/>
    <property type="match status" value="1"/>
</dbReference>
<dbReference type="GO" id="GO:0008773">
    <property type="term" value="F:[protein-PII] uridylyltransferase activity"/>
    <property type="evidence" value="ECO:0007669"/>
    <property type="project" value="InterPro"/>
</dbReference>
<dbReference type="Proteomes" id="UP000240608">
    <property type="component" value="Unassembled WGS sequence"/>
</dbReference>
<dbReference type="Pfam" id="PF00571">
    <property type="entry name" value="CBS"/>
    <property type="match status" value="1"/>
</dbReference>
<dbReference type="PANTHER" id="PTHR48108">
    <property type="entry name" value="CBS DOMAIN-CONTAINING PROTEIN CBSX2, CHLOROPLASTIC"/>
    <property type="match status" value="1"/>
</dbReference>
<dbReference type="InterPro" id="IPR046342">
    <property type="entry name" value="CBS_dom_sf"/>
</dbReference>
<dbReference type="InterPro" id="IPR000595">
    <property type="entry name" value="cNMP-bd_dom"/>
</dbReference>
<dbReference type="InterPro" id="IPR018490">
    <property type="entry name" value="cNMP-bd_dom_sf"/>
</dbReference>
<dbReference type="Gene3D" id="2.60.120.10">
    <property type="entry name" value="Jelly Rolls"/>
    <property type="match status" value="1"/>
</dbReference>
<dbReference type="InterPro" id="IPR014710">
    <property type="entry name" value="RmlC-like_jellyroll"/>
</dbReference>
<evidence type="ECO:0000256" key="1">
    <source>
        <dbReference type="ARBA" id="ARBA00022737"/>
    </source>
</evidence>
<dbReference type="InterPro" id="IPR000644">
    <property type="entry name" value="CBS_dom"/>
</dbReference>
<dbReference type="Pfam" id="PF10335">
    <property type="entry name" value="DUF294_C"/>
    <property type="match status" value="1"/>
</dbReference>
<dbReference type="EMBL" id="PYVU01000075">
    <property type="protein sequence ID" value="PTB95952.1"/>
    <property type="molecule type" value="Genomic_DNA"/>
</dbReference>
<dbReference type="Pfam" id="PF00027">
    <property type="entry name" value="cNMP_binding"/>
    <property type="match status" value="1"/>
</dbReference>
<keyword evidence="2" id="KW-0129">CBS domain</keyword>
<dbReference type="Gene3D" id="3.10.580.10">
    <property type="entry name" value="CBS-domain"/>
    <property type="match status" value="1"/>
</dbReference>
<organism evidence="5 6">
    <name type="scientific">Marivirga lumbricoides</name>
    <dbReference type="NCBI Taxonomy" id="1046115"/>
    <lineage>
        <taxon>Bacteria</taxon>
        <taxon>Pseudomonadati</taxon>
        <taxon>Bacteroidota</taxon>
        <taxon>Cytophagia</taxon>
        <taxon>Cytophagales</taxon>
        <taxon>Marivirgaceae</taxon>
        <taxon>Marivirga</taxon>
    </lineage>
</organism>
<evidence type="ECO:0000313" key="6">
    <source>
        <dbReference type="Proteomes" id="UP000240608"/>
    </source>
</evidence>
<proteinExistence type="predicted"/>
<dbReference type="PROSITE" id="PS50042">
    <property type="entry name" value="CNMP_BINDING_3"/>
    <property type="match status" value="1"/>
</dbReference>
<dbReference type="SUPFAM" id="SSF51206">
    <property type="entry name" value="cAMP-binding domain-like"/>
    <property type="match status" value="1"/>
</dbReference>
<dbReference type="CDD" id="cd05401">
    <property type="entry name" value="NT_GlnE_GlnD_like"/>
    <property type="match status" value="1"/>
</dbReference>
<dbReference type="CDD" id="cd00038">
    <property type="entry name" value="CAP_ED"/>
    <property type="match status" value="1"/>
</dbReference>
<dbReference type="SMART" id="SM00100">
    <property type="entry name" value="cNMP"/>
    <property type="match status" value="1"/>
</dbReference>
<name>A0A2T4DQ68_9BACT</name>
<dbReference type="InterPro" id="IPR051462">
    <property type="entry name" value="CBS_domain-containing"/>
</dbReference>
<comment type="caution">
    <text evidence="5">The sequence shown here is derived from an EMBL/GenBank/DDBJ whole genome shotgun (WGS) entry which is preliminary data.</text>
</comment>
<accession>A0A2T4DQ68</accession>
<sequence length="636" mass="72690">MANVISSKIADFVARFPPFNALEKEEIKHLSEEAEVLYFKKGQFVFKQNQKAKPFIYFLKEGQVLLREEAGQENKLIDVCDEGELFGVRAMLTGNPYVFEAYCEEESLVYAFPLSIFKPIVESNNKVSLFFASGLASGQKPDHFNNMALHQESGKITDFLSWQKPLEELSTPLLLIPSETSIKSAALKMTAKATDGIVVVDEAGKALGIVTDTDFRKKIASGVFHIDDPVSKIMSVNLISRNIGFPLAEYLLTMLKNNIKHLLITQENDIVGILNQQTLFSQLQFNPFSILYSIESAESVEKLCMHRNKVDYFLRYYLEQNIHTSVISKLITTVNDALIQKAINFALAELNEKKHYQPDVPFAWISLGSEGREEQLLKTDQDNALIFGEVSAPQLNYVKEYFLQLARRVNDILFQAGFAYCPANMMAGNPEWCLSISEWKNRFKGWIHSPEKEALLLSTIFFDYRYVSGDQQLVKKLNTFLKSEVQANKIFLNFLAKNATKNPAPLSFFKNLVVERSGAHKEEFDLKARALMPLTDIARVLCLEAGNIEIKNTVERYRFLANEDVSRKELYLQAAQAYEFLIHFRALEGIRNSDSGRFIIINQITKFDRQVLRNSFEPIYLLQQMIELKFQLSYFS</sequence>
<gene>
    <name evidence="5" type="ORF">C9994_09520</name>
</gene>
<evidence type="ECO:0000256" key="2">
    <source>
        <dbReference type="PROSITE-ProRule" id="PRU00703"/>
    </source>
</evidence>
<keyword evidence="1" id="KW-0677">Repeat</keyword>
<dbReference type="PANTHER" id="PTHR48108:SF34">
    <property type="entry name" value="CBS DOMAIN-CONTAINING PROTEIN YHCV"/>
    <property type="match status" value="1"/>
</dbReference>
<evidence type="ECO:0000259" key="4">
    <source>
        <dbReference type="PROSITE" id="PS51371"/>
    </source>
</evidence>
<feature type="domain" description="CBS" evidence="4">
    <location>
        <begin position="169"/>
        <end position="229"/>
    </location>
</feature>
<keyword evidence="5" id="KW-0808">Transferase</keyword>
<dbReference type="AlphaFoldDB" id="A0A2T4DQ68"/>
<dbReference type="PROSITE" id="PS51371">
    <property type="entry name" value="CBS"/>
    <property type="match status" value="1"/>
</dbReference>
<reference evidence="5 6" key="1">
    <citation type="submission" date="2018-03" db="EMBL/GenBank/DDBJ databases">
        <title>Cross-interface Injection: A General Nanoliter Liquid Handling Method Applied to Single Cells Genome Amplification Automated Nanoliter Liquid Handling Applied to Single Cell Multiple Displacement Amplification.</title>
        <authorList>
            <person name="Yun J."/>
            <person name="Xu P."/>
            <person name="Xu J."/>
            <person name="Dai X."/>
            <person name="Wang Y."/>
            <person name="Zheng X."/>
            <person name="Cao C."/>
            <person name="Yi Q."/>
            <person name="Zhu Y."/>
            <person name="Wang L."/>
            <person name="Dong Z."/>
            <person name="Huang Y."/>
            <person name="Huang L."/>
            <person name="Du W."/>
        </authorList>
    </citation>
    <scope>NUCLEOTIDE SEQUENCE [LARGE SCALE GENOMIC DNA]</scope>
    <source>
        <strain evidence="5 6">Z-D1-2</strain>
    </source>
</reference>
<feature type="domain" description="Cyclic nucleotide-binding" evidence="3">
    <location>
        <begin position="18"/>
        <end position="121"/>
    </location>
</feature>
<evidence type="ECO:0000259" key="3">
    <source>
        <dbReference type="PROSITE" id="PS50042"/>
    </source>
</evidence>